<proteinExistence type="predicted"/>
<dbReference type="Proteomes" id="UP000276133">
    <property type="component" value="Unassembled WGS sequence"/>
</dbReference>
<accession>A0A3M7RA45</accession>
<protein>
    <submittedName>
        <fullName evidence="1">Uncharacterized protein</fullName>
    </submittedName>
</protein>
<gene>
    <name evidence="1" type="ORF">BpHYR1_011118</name>
</gene>
<dbReference type="EMBL" id="REGN01003874">
    <property type="protein sequence ID" value="RNA20339.1"/>
    <property type="molecule type" value="Genomic_DNA"/>
</dbReference>
<evidence type="ECO:0000313" key="2">
    <source>
        <dbReference type="Proteomes" id="UP000276133"/>
    </source>
</evidence>
<sequence>MFVALFFILQRDLSNLFKMVLCNKVCCTFLQLHECNFLCSFKCNLELSSRTFPSDCTTVQISMWQKLKALELRSQLRVKERVVRVLILKNIRGNCQY</sequence>
<reference evidence="1 2" key="1">
    <citation type="journal article" date="2018" name="Sci. Rep.">
        <title>Genomic signatures of local adaptation to the degree of environmental predictability in rotifers.</title>
        <authorList>
            <person name="Franch-Gras L."/>
            <person name="Hahn C."/>
            <person name="Garcia-Roger E.M."/>
            <person name="Carmona M.J."/>
            <person name="Serra M."/>
            <person name="Gomez A."/>
        </authorList>
    </citation>
    <scope>NUCLEOTIDE SEQUENCE [LARGE SCALE GENOMIC DNA]</scope>
    <source>
        <strain evidence="1">HYR1</strain>
    </source>
</reference>
<comment type="caution">
    <text evidence="1">The sequence shown here is derived from an EMBL/GenBank/DDBJ whole genome shotgun (WGS) entry which is preliminary data.</text>
</comment>
<organism evidence="1 2">
    <name type="scientific">Brachionus plicatilis</name>
    <name type="common">Marine rotifer</name>
    <name type="synonym">Brachionus muelleri</name>
    <dbReference type="NCBI Taxonomy" id="10195"/>
    <lineage>
        <taxon>Eukaryota</taxon>
        <taxon>Metazoa</taxon>
        <taxon>Spiralia</taxon>
        <taxon>Gnathifera</taxon>
        <taxon>Rotifera</taxon>
        <taxon>Eurotatoria</taxon>
        <taxon>Monogononta</taxon>
        <taxon>Pseudotrocha</taxon>
        <taxon>Ploima</taxon>
        <taxon>Brachionidae</taxon>
        <taxon>Brachionus</taxon>
    </lineage>
</organism>
<dbReference type="AlphaFoldDB" id="A0A3M7RA45"/>
<name>A0A3M7RA45_BRAPC</name>
<keyword evidence="2" id="KW-1185">Reference proteome</keyword>
<evidence type="ECO:0000313" key="1">
    <source>
        <dbReference type="EMBL" id="RNA20339.1"/>
    </source>
</evidence>